<organism evidence="2 3">
    <name type="scientific">Gordonia neofelifaecis NRRL B-59395</name>
    <dbReference type="NCBI Taxonomy" id="644548"/>
    <lineage>
        <taxon>Bacteria</taxon>
        <taxon>Bacillati</taxon>
        <taxon>Actinomycetota</taxon>
        <taxon>Actinomycetes</taxon>
        <taxon>Mycobacteriales</taxon>
        <taxon>Gordoniaceae</taxon>
        <taxon>Gordonia</taxon>
    </lineage>
</organism>
<keyword evidence="3" id="KW-1185">Reference proteome</keyword>
<sequence>MRVRVELHGLWVAPGYPEMHIRRSKALRGPGSLSGCSPFRGRPLPTPTAVDPVVYALACAARCMTGEDWIATCDSYLNLRGIDVEDLRADIAPHGGAGVNALLDKTDRRSQSGTESIARVRLRALGFHVIVQPAVDYRVYRGHADLRIGRLLIECDSERFHSGQKDRVRDYQRDRAPWLPGGRPSASRTPR</sequence>
<feature type="compositionally biased region" description="Basic and acidic residues" evidence="1">
    <location>
        <begin position="164"/>
        <end position="176"/>
    </location>
</feature>
<protein>
    <recommendedName>
        <fullName evidence="4">DUF559 domain-containing protein</fullName>
    </recommendedName>
</protein>
<gene>
    <name evidence="2" type="ORF">SCNU_01695</name>
</gene>
<evidence type="ECO:0008006" key="4">
    <source>
        <dbReference type="Google" id="ProtNLM"/>
    </source>
</evidence>
<dbReference type="AlphaFoldDB" id="F1YDV9"/>
<name>F1YDV9_9ACTN</name>
<dbReference type="eggNOG" id="COG2852">
    <property type="taxonomic scope" value="Bacteria"/>
</dbReference>
<evidence type="ECO:0000313" key="2">
    <source>
        <dbReference type="EMBL" id="EGD57049.1"/>
    </source>
</evidence>
<feature type="region of interest" description="Disordered" evidence="1">
    <location>
        <begin position="164"/>
        <end position="191"/>
    </location>
</feature>
<evidence type="ECO:0000313" key="3">
    <source>
        <dbReference type="Proteomes" id="UP000035065"/>
    </source>
</evidence>
<dbReference type="EMBL" id="AEUD01000001">
    <property type="protein sequence ID" value="EGD57049.1"/>
    <property type="molecule type" value="Genomic_DNA"/>
</dbReference>
<accession>F1YDV9</accession>
<dbReference type="STRING" id="644548.SCNU_01695"/>
<dbReference type="RefSeq" id="WP_009677614.1">
    <property type="nucleotide sequence ID" value="NZ_AEUD01000001.1"/>
</dbReference>
<dbReference type="Proteomes" id="UP000035065">
    <property type="component" value="Unassembled WGS sequence"/>
</dbReference>
<comment type="caution">
    <text evidence="2">The sequence shown here is derived from an EMBL/GenBank/DDBJ whole genome shotgun (WGS) entry which is preliminary data.</text>
</comment>
<evidence type="ECO:0000256" key="1">
    <source>
        <dbReference type="SAM" id="MobiDB-lite"/>
    </source>
</evidence>
<reference evidence="2 3" key="1">
    <citation type="journal article" date="2011" name="J. Bacteriol.">
        <title>Draft Genome Sequence of Gordonia neofelifaecis NRRL B-59395, a Cholesterol-Degrading Actinomycete.</title>
        <authorList>
            <person name="Ge F."/>
            <person name="Li W."/>
            <person name="Chen G."/>
            <person name="Liu Y."/>
            <person name="Zhang G."/>
            <person name="Yong B."/>
            <person name="Wang Q."/>
            <person name="Wang N."/>
            <person name="Huang Z."/>
            <person name="Li W."/>
            <person name="Wang J."/>
            <person name="Wu C."/>
            <person name="Xie Q."/>
            <person name="Liu G."/>
        </authorList>
    </citation>
    <scope>NUCLEOTIDE SEQUENCE [LARGE SCALE GENOMIC DNA]</scope>
    <source>
        <strain evidence="2 3">NRRL B-59395</strain>
    </source>
</reference>
<proteinExistence type="predicted"/>